<dbReference type="AlphaFoldDB" id="A0A9W4D5H3"/>
<name>A0A9W4D5H3_BLUGR</name>
<protein>
    <submittedName>
        <fullName evidence="1">BgTH12-06195</fullName>
    </submittedName>
</protein>
<dbReference type="Proteomes" id="UP000683417">
    <property type="component" value="Unassembled WGS sequence"/>
</dbReference>
<comment type="caution">
    <text evidence="1">The sequence shown here is derived from an EMBL/GenBank/DDBJ whole genome shotgun (WGS) entry which is preliminary data.</text>
</comment>
<evidence type="ECO:0000313" key="2">
    <source>
        <dbReference type="Proteomes" id="UP000683417"/>
    </source>
</evidence>
<proteinExistence type="predicted"/>
<organism evidence="1 2">
    <name type="scientific">Blumeria graminis f. sp. triticale</name>
    <dbReference type="NCBI Taxonomy" id="1689686"/>
    <lineage>
        <taxon>Eukaryota</taxon>
        <taxon>Fungi</taxon>
        <taxon>Dikarya</taxon>
        <taxon>Ascomycota</taxon>
        <taxon>Pezizomycotina</taxon>
        <taxon>Leotiomycetes</taxon>
        <taxon>Erysiphales</taxon>
        <taxon>Erysiphaceae</taxon>
        <taxon>Blumeria</taxon>
    </lineage>
</organism>
<reference evidence="1" key="1">
    <citation type="submission" date="2020-10" db="EMBL/GenBank/DDBJ databases">
        <authorList>
            <person name="Muller C M."/>
        </authorList>
    </citation>
    <scope>NUCLEOTIDE SEQUENCE</scope>
    <source>
        <strain evidence="1">THUN-12</strain>
    </source>
</reference>
<accession>A0A9W4D5H3</accession>
<sequence>MIACSTAPALLRPVPKALYFFDVLLPLSRCY</sequence>
<dbReference type="EMBL" id="CAJHIT010000008">
    <property type="protein sequence ID" value="CAD6504466.1"/>
    <property type="molecule type" value="Genomic_DNA"/>
</dbReference>
<evidence type="ECO:0000313" key="1">
    <source>
        <dbReference type="EMBL" id="CAD6504466.1"/>
    </source>
</evidence>
<gene>
    <name evidence="1" type="ORF">BGTH12_LOCUS5824</name>
</gene>